<reference evidence="3" key="1">
    <citation type="submission" date="2021-03" db="EMBL/GenBank/DDBJ databases">
        <authorList>
            <person name="Tagirdzhanova G."/>
        </authorList>
    </citation>
    <scope>NUCLEOTIDE SEQUENCE</scope>
</reference>
<keyword evidence="4" id="KW-1185">Reference proteome</keyword>
<dbReference type="OrthoDB" id="10541460at2759"/>
<accession>A0A8H3G0W3</accession>
<name>A0A8H3G0W3_9LECA</name>
<sequence>MTLESLFPSQNNVFLPSTPLSPKRLLLRYVVKSLRSQADRKPPPLRYPIYPLLIKSHRIARTYLNKTAQPEDPTPKMLQSTIQLLLLTLTLHLSSASSSPPSTNQTCLPTLHDLPLPNTPSRNLPHGIYILPQKGMTILGDTCMIFCANTPNTALPHPSDASHPAIRPTSSTILTDTLTSSHSSSPTTTSTTSTHTSTSLEPLKVTSTSHMTKIVNPSYTKYIVGGEHPSTKWVIGGAHPTTLPPGTLPSFAASKRDEPAPPPSTLVASGHTQSQSLPPTTPPNVLLRDRSCVTLCPNKALDATFSIPSSSTSTAIGDSEGDKKRPLPPAFIALAIVLPLLTSVTALVAGAMLLSYRRTVKALRNERNRGIEMGAGEGFFRGTR</sequence>
<feature type="region of interest" description="Disordered" evidence="1">
    <location>
        <begin position="237"/>
        <end position="284"/>
    </location>
</feature>
<evidence type="ECO:0000313" key="3">
    <source>
        <dbReference type="EMBL" id="CAF9934623.1"/>
    </source>
</evidence>
<evidence type="ECO:0000256" key="1">
    <source>
        <dbReference type="SAM" id="MobiDB-lite"/>
    </source>
</evidence>
<keyword evidence="2" id="KW-0812">Transmembrane</keyword>
<gene>
    <name evidence="3" type="ORF">HETSPECPRED_009294</name>
</gene>
<dbReference type="AlphaFoldDB" id="A0A8H3G0W3"/>
<protein>
    <submittedName>
        <fullName evidence="3">Uncharacterized protein</fullName>
    </submittedName>
</protein>
<proteinExistence type="predicted"/>
<feature type="transmembrane region" description="Helical" evidence="2">
    <location>
        <begin position="330"/>
        <end position="354"/>
    </location>
</feature>
<keyword evidence="2" id="KW-1133">Transmembrane helix</keyword>
<keyword evidence="2" id="KW-0472">Membrane</keyword>
<evidence type="ECO:0000256" key="2">
    <source>
        <dbReference type="SAM" id="Phobius"/>
    </source>
</evidence>
<dbReference type="EMBL" id="CAJPDS010000076">
    <property type="protein sequence ID" value="CAF9934623.1"/>
    <property type="molecule type" value="Genomic_DNA"/>
</dbReference>
<organism evidence="3 4">
    <name type="scientific">Heterodermia speciosa</name>
    <dbReference type="NCBI Taxonomy" id="116794"/>
    <lineage>
        <taxon>Eukaryota</taxon>
        <taxon>Fungi</taxon>
        <taxon>Dikarya</taxon>
        <taxon>Ascomycota</taxon>
        <taxon>Pezizomycotina</taxon>
        <taxon>Lecanoromycetes</taxon>
        <taxon>OSLEUM clade</taxon>
        <taxon>Lecanoromycetidae</taxon>
        <taxon>Caliciales</taxon>
        <taxon>Physciaceae</taxon>
        <taxon>Heterodermia</taxon>
    </lineage>
</organism>
<evidence type="ECO:0000313" key="4">
    <source>
        <dbReference type="Proteomes" id="UP000664521"/>
    </source>
</evidence>
<feature type="compositionally biased region" description="Polar residues" evidence="1">
    <location>
        <begin position="266"/>
        <end position="277"/>
    </location>
</feature>
<comment type="caution">
    <text evidence="3">The sequence shown here is derived from an EMBL/GenBank/DDBJ whole genome shotgun (WGS) entry which is preliminary data.</text>
</comment>
<feature type="region of interest" description="Disordered" evidence="1">
    <location>
        <begin position="176"/>
        <end position="204"/>
    </location>
</feature>
<dbReference type="Proteomes" id="UP000664521">
    <property type="component" value="Unassembled WGS sequence"/>
</dbReference>
<feature type="compositionally biased region" description="Low complexity" evidence="1">
    <location>
        <begin position="176"/>
        <end position="199"/>
    </location>
</feature>